<gene>
    <name evidence="2" type="ORF">DES53_103298</name>
</gene>
<dbReference type="AlphaFoldDB" id="A0A366HP59"/>
<dbReference type="GO" id="GO:0008168">
    <property type="term" value="F:methyltransferase activity"/>
    <property type="evidence" value="ECO:0007669"/>
    <property type="project" value="UniProtKB-KW"/>
</dbReference>
<dbReference type="GO" id="GO:0032259">
    <property type="term" value="P:methylation"/>
    <property type="evidence" value="ECO:0007669"/>
    <property type="project" value="UniProtKB-KW"/>
</dbReference>
<dbReference type="SUPFAM" id="SSF53335">
    <property type="entry name" value="S-adenosyl-L-methionine-dependent methyltransferases"/>
    <property type="match status" value="1"/>
</dbReference>
<dbReference type="InterPro" id="IPR029063">
    <property type="entry name" value="SAM-dependent_MTases_sf"/>
</dbReference>
<sequence length="328" mass="37737">MKFPFVRRKKHEAALLHEKARRVKAREAGEHSKKVAERAKRMAGDAKAAAELARAQVPPLEQRISDLLAEQQFLKERLQAAERARSEIVAQVQGHVDLRSLLALKLSGEGIEIGALHFPLQVPPGVKVRYVDKRTKAENEATFPELAAKGIVETDWVGDGQWLEGMADESQDFVIANHMLEHCVNPLKTLEHFLRVLRTGGRLFIALPDKRFTFDVKRPITPFEHVLRDYRINREVEEREMYEEYRDFVDASFDVDKALRTRADIHHHVWTQAEVLEFFTEARRRLGWPLEIEFFGKQGIEVVLVLQKIDPVHEDHAKRYAPAAPTEP</sequence>
<organism evidence="2 3">
    <name type="scientific">Roseimicrobium gellanilyticum</name>
    <dbReference type="NCBI Taxonomy" id="748857"/>
    <lineage>
        <taxon>Bacteria</taxon>
        <taxon>Pseudomonadati</taxon>
        <taxon>Verrucomicrobiota</taxon>
        <taxon>Verrucomicrobiia</taxon>
        <taxon>Verrucomicrobiales</taxon>
        <taxon>Verrucomicrobiaceae</taxon>
        <taxon>Roseimicrobium</taxon>
    </lineage>
</organism>
<dbReference type="EMBL" id="QNRR01000003">
    <property type="protein sequence ID" value="RBP45300.1"/>
    <property type="molecule type" value="Genomic_DNA"/>
</dbReference>
<keyword evidence="1" id="KW-0175">Coiled coil</keyword>
<protein>
    <submittedName>
        <fullName evidence="2">Methyltransferase family protein</fullName>
    </submittedName>
</protein>
<dbReference type="Pfam" id="PF13489">
    <property type="entry name" value="Methyltransf_23"/>
    <property type="match status" value="1"/>
</dbReference>
<dbReference type="OrthoDB" id="193599at2"/>
<dbReference type="RefSeq" id="WP_113958427.1">
    <property type="nucleotide sequence ID" value="NZ_QNRR01000003.1"/>
</dbReference>
<proteinExistence type="predicted"/>
<keyword evidence="3" id="KW-1185">Reference proteome</keyword>
<keyword evidence="2" id="KW-0489">Methyltransferase</keyword>
<keyword evidence="2" id="KW-0808">Transferase</keyword>
<evidence type="ECO:0000256" key="1">
    <source>
        <dbReference type="SAM" id="Coils"/>
    </source>
</evidence>
<reference evidence="2 3" key="1">
    <citation type="submission" date="2018-06" db="EMBL/GenBank/DDBJ databases">
        <title>Genomic Encyclopedia of Type Strains, Phase IV (KMG-IV): sequencing the most valuable type-strain genomes for metagenomic binning, comparative biology and taxonomic classification.</title>
        <authorList>
            <person name="Goeker M."/>
        </authorList>
    </citation>
    <scope>NUCLEOTIDE SEQUENCE [LARGE SCALE GENOMIC DNA]</scope>
    <source>
        <strain evidence="2 3">DSM 25532</strain>
    </source>
</reference>
<feature type="coiled-coil region" evidence="1">
    <location>
        <begin position="64"/>
        <end position="91"/>
    </location>
</feature>
<evidence type="ECO:0000313" key="2">
    <source>
        <dbReference type="EMBL" id="RBP45300.1"/>
    </source>
</evidence>
<dbReference type="CDD" id="cd02440">
    <property type="entry name" value="AdoMet_MTases"/>
    <property type="match status" value="1"/>
</dbReference>
<accession>A0A366HP59</accession>
<evidence type="ECO:0000313" key="3">
    <source>
        <dbReference type="Proteomes" id="UP000253426"/>
    </source>
</evidence>
<comment type="caution">
    <text evidence="2">The sequence shown here is derived from an EMBL/GenBank/DDBJ whole genome shotgun (WGS) entry which is preliminary data.</text>
</comment>
<dbReference type="Proteomes" id="UP000253426">
    <property type="component" value="Unassembled WGS sequence"/>
</dbReference>
<name>A0A366HP59_9BACT</name>
<dbReference type="Gene3D" id="3.40.50.150">
    <property type="entry name" value="Vaccinia Virus protein VP39"/>
    <property type="match status" value="1"/>
</dbReference>